<dbReference type="RefSeq" id="WP_126769993.1">
    <property type="nucleotide sequence ID" value="NZ_PIPX01000001.1"/>
</dbReference>
<dbReference type="Proteomes" id="UP000287649">
    <property type="component" value="Unassembled WGS sequence"/>
</dbReference>
<comment type="caution">
    <text evidence="1">The sequence shown here is derived from an EMBL/GenBank/DDBJ whole genome shotgun (WGS) entry which is preliminary data.</text>
</comment>
<name>A0A432Y3N3_9GAMM</name>
<evidence type="ECO:0008006" key="3">
    <source>
        <dbReference type="Google" id="ProtNLM"/>
    </source>
</evidence>
<gene>
    <name evidence="1" type="ORF">CWI70_01740</name>
</gene>
<dbReference type="PANTHER" id="PTHR12558:SF13">
    <property type="entry name" value="CELL DIVISION CYCLE PROTEIN 27 HOMOLOG"/>
    <property type="match status" value="1"/>
</dbReference>
<dbReference type="Gene3D" id="1.25.40.10">
    <property type="entry name" value="Tetratricopeptide repeat domain"/>
    <property type="match status" value="1"/>
</dbReference>
<dbReference type="InterPro" id="IPR011990">
    <property type="entry name" value="TPR-like_helical_dom_sf"/>
</dbReference>
<dbReference type="SUPFAM" id="SSF81901">
    <property type="entry name" value="HCP-like"/>
    <property type="match status" value="1"/>
</dbReference>
<dbReference type="PANTHER" id="PTHR12558">
    <property type="entry name" value="CELL DIVISION CYCLE 16,23,27"/>
    <property type="match status" value="1"/>
</dbReference>
<sequence length="292" mass="33148">MEVTRLVETIKLSLYAVLILALLQPNVAISSEEAKQAKLKETFVHVLEFEENGEPEKIIALLQPMAEDYPNDAYIPFWLFDSYSALGHFEQAEQWLAKAIERSEKLDGSMWALFYLLSGNAEALYAVLEDYRSRETDYSAGVYTQLGITASASGKYEAAKYFFDKSKALTDEPFLNLHYAHALRELGHEQQAAMIIQQREEEMRKLLAEKPEDQHANFVMAELSALAGDGESAAAYLHKAIGVRQPYYVYWSISEASLGDNLWSKVRQQPSMQKFLAEKRKQMLASRAKLAE</sequence>
<proteinExistence type="predicted"/>
<evidence type="ECO:0000313" key="2">
    <source>
        <dbReference type="Proteomes" id="UP000287649"/>
    </source>
</evidence>
<dbReference type="AlphaFoldDB" id="A0A432Y3N3"/>
<organism evidence="1 2">
    <name type="scientific">Pseudidiomarina homiensis</name>
    <dbReference type="NCBI Taxonomy" id="364198"/>
    <lineage>
        <taxon>Bacteria</taxon>
        <taxon>Pseudomonadati</taxon>
        <taxon>Pseudomonadota</taxon>
        <taxon>Gammaproteobacteria</taxon>
        <taxon>Alteromonadales</taxon>
        <taxon>Idiomarinaceae</taxon>
        <taxon>Pseudidiomarina</taxon>
    </lineage>
</organism>
<dbReference type="EMBL" id="PIPX01000001">
    <property type="protein sequence ID" value="RUO55532.1"/>
    <property type="molecule type" value="Genomic_DNA"/>
</dbReference>
<protein>
    <recommendedName>
        <fullName evidence="3">Tetratricopeptide repeat protein</fullName>
    </recommendedName>
</protein>
<keyword evidence="2" id="KW-1185">Reference proteome</keyword>
<evidence type="ECO:0000313" key="1">
    <source>
        <dbReference type="EMBL" id="RUO55532.1"/>
    </source>
</evidence>
<reference evidence="2" key="1">
    <citation type="journal article" date="2018" name="Front. Microbiol.">
        <title>Genome-Based Analysis Reveals the Taxonomy and Diversity of the Family Idiomarinaceae.</title>
        <authorList>
            <person name="Liu Y."/>
            <person name="Lai Q."/>
            <person name="Shao Z."/>
        </authorList>
    </citation>
    <scope>NUCLEOTIDE SEQUENCE [LARGE SCALE GENOMIC DNA]</scope>
    <source>
        <strain evidence="2">PO-M2</strain>
    </source>
</reference>
<accession>A0A432Y3N3</accession>
<dbReference type="Pfam" id="PF14559">
    <property type="entry name" value="TPR_19"/>
    <property type="match status" value="1"/>
</dbReference>